<evidence type="ECO:0000313" key="3">
    <source>
        <dbReference type="Proteomes" id="UP000276133"/>
    </source>
</evidence>
<dbReference type="EMBL" id="REGN01006675">
    <property type="protein sequence ID" value="RNA08645.1"/>
    <property type="molecule type" value="Genomic_DNA"/>
</dbReference>
<evidence type="ECO:0000256" key="1">
    <source>
        <dbReference type="SAM" id="Phobius"/>
    </source>
</evidence>
<dbReference type="Proteomes" id="UP000276133">
    <property type="component" value="Unassembled WGS sequence"/>
</dbReference>
<name>A0A3M7QCH0_BRAPC</name>
<comment type="caution">
    <text evidence="2">The sequence shown here is derived from an EMBL/GenBank/DDBJ whole genome shotgun (WGS) entry which is preliminary data.</text>
</comment>
<dbReference type="AlphaFoldDB" id="A0A3M7QCH0"/>
<protein>
    <submittedName>
        <fullName evidence="2">Uncharacterized protein</fullName>
    </submittedName>
</protein>
<evidence type="ECO:0000313" key="2">
    <source>
        <dbReference type="EMBL" id="RNA08645.1"/>
    </source>
</evidence>
<reference evidence="2 3" key="1">
    <citation type="journal article" date="2018" name="Sci. Rep.">
        <title>Genomic signatures of local adaptation to the degree of environmental predictability in rotifers.</title>
        <authorList>
            <person name="Franch-Gras L."/>
            <person name="Hahn C."/>
            <person name="Garcia-Roger E.M."/>
            <person name="Carmona M.J."/>
            <person name="Serra M."/>
            <person name="Gomez A."/>
        </authorList>
    </citation>
    <scope>NUCLEOTIDE SEQUENCE [LARGE SCALE GENOMIC DNA]</scope>
    <source>
        <strain evidence="2">HYR1</strain>
    </source>
</reference>
<keyword evidence="1" id="KW-0812">Transmembrane</keyword>
<keyword evidence="3" id="KW-1185">Reference proteome</keyword>
<keyword evidence="1" id="KW-0472">Membrane</keyword>
<gene>
    <name evidence="2" type="ORF">BpHYR1_024354</name>
</gene>
<sequence length="111" mass="12972">MHDSIKKIFKFLKEHSLKKNAASKITNFKKVSLHNSYDIIVYVCIIAITSTSRGANLKKKFFLSRTLICRWEIKNYLNNVTMFQYLIAQIEIVIRAFWALNANIDCLTLNK</sequence>
<organism evidence="2 3">
    <name type="scientific">Brachionus plicatilis</name>
    <name type="common">Marine rotifer</name>
    <name type="synonym">Brachionus muelleri</name>
    <dbReference type="NCBI Taxonomy" id="10195"/>
    <lineage>
        <taxon>Eukaryota</taxon>
        <taxon>Metazoa</taxon>
        <taxon>Spiralia</taxon>
        <taxon>Gnathifera</taxon>
        <taxon>Rotifera</taxon>
        <taxon>Eurotatoria</taxon>
        <taxon>Monogononta</taxon>
        <taxon>Pseudotrocha</taxon>
        <taxon>Ploima</taxon>
        <taxon>Brachionidae</taxon>
        <taxon>Brachionus</taxon>
    </lineage>
</organism>
<accession>A0A3M7QCH0</accession>
<keyword evidence="1" id="KW-1133">Transmembrane helix</keyword>
<feature type="transmembrane region" description="Helical" evidence="1">
    <location>
        <begin position="39"/>
        <end position="55"/>
    </location>
</feature>
<proteinExistence type="predicted"/>